<dbReference type="PANTHER" id="PTHR24369">
    <property type="entry name" value="ANTIGEN BSP, PUTATIVE-RELATED"/>
    <property type="match status" value="1"/>
</dbReference>
<feature type="non-terminal residue" evidence="4">
    <location>
        <position position="106"/>
    </location>
</feature>
<dbReference type="EMBL" id="GG666714">
    <property type="protein sequence ID" value="EEN42696.1"/>
    <property type="molecule type" value="Genomic_DNA"/>
</dbReference>
<dbReference type="Pfam" id="PF13855">
    <property type="entry name" value="LRR_8"/>
    <property type="match status" value="1"/>
</dbReference>
<dbReference type="PANTHER" id="PTHR24369:SF211">
    <property type="entry name" value="LEUCINE-RICH REPEAT-CONTAINING PROTEIN 15-LIKE"/>
    <property type="match status" value="1"/>
</dbReference>
<sequence length="106" mass="11764">CPETCDCRSNGEVDCNGRGFKDVPVNIPLGSSILRLGDNRIQNLSDTDFSYLTSLEELYLHNNDIRVLPSGVFSHLTSLTLLDLSNNDISFLRTGVFSNLTSLERL</sequence>
<dbReference type="InterPro" id="IPR001611">
    <property type="entry name" value="Leu-rich_rpt"/>
</dbReference>
<protein>
    <recommendedName>
        <fullName evidence="5">LRRNT domain-containing protein</fullName>
    </recommendedName>
</protein>
<dbReference type="InterPro" id="IPR003591">
    <property type="entry name" value="Leu-rich_rpt_typical-subtyp"/>
</dbReference>
<dbReference type="eggNOG" id="KOG0619">
    <property type="taxonomic scope" value="Eukaryota"/>
</dbReference>
<evidence type="ECO:0008006" key="5">
    <source>
        <dbReference type="Google" id="ProtNLM"/>
    </source>
</evidence>
<organism>
    <name type="scientific">Branchiostoma floridae</name>
    <name type="common">Florida lancelet</name>
    <name type="synonym">Amphioxus</name>
    <dbReference type="NCBI Taxonomy" id="7739"/>
    <lineage>
        <taxon>Eukaryota</taxon>
        <taxon>Metazoa</taxon>
        <taxon>Chordata</taxon>
        <taxon>Cephalochordata</taxon>
        <taxon>Leptocardii</taxon>
        <taxon>Amphioxiformes</taxon>
        <taxon>Branchiostomatidae</taxon>
        <taxon>Branchiostoma</taxon>
    </lineage>
</organism>
<dbReference type="SUPFAM" id="SSF52058">
    <property type="entry name" value="L domain-like"/>
    <property type="match status" value="1"/>
</dbReference>
<keyword evidence="2" id="KW-0677">Repeat</keyword>
<feature type="non-terminal residue" evidence="4">
    <location>
        <position position="1"/>
    </location>
</feature>
<dbReference type="AlphaFoldDB" id="C3Z1A2"/>
<keyword evidence="1" id="KW-0433">Leucine-rich repeat</keyword>
<gene>
    <name evidence="3" type="ORF">BRAFLDRAFT_143066</name>
    <name evidence="4" type="ORF">BRAFLDRAFT_152678</name>
</gene>
<name>C3Z1A2_BRAFL</name>
<reference evidence="4" key="1">
    <citation type="journal article" date="2008" name="Nature">
        <title>The amphioxus genome and the evolution of the chordate karyotype.</title>
        <authorList>
            <consortium name="US DOE Joint Genome Institute (JGI-PGF)"/>
            <person name="Putnam N.H."/>
            <person name="Butts T."/>
            <person name="Ferrier D.E.K."/>
            <person name="Furlong R.F."/>
            <person name="Hellsten U."/>
            <person name="Kawashima T."/>
            <person name="Robinson-Rechavi M."/>
            <person name="Shoguchi E."/>
            <person name="Terry A."/>
            <person name="Yu J.-K."/>
            <person name="Benito-Gutierrez E.L."/>
            <person name="Dubchak I."/>
            <person name="Garcia-Fernandez J."/>
            <person name="Gibson-Brown J.J."/>
            <person name="Grigoriev I.V."/>
            <person name="Horton A.C."/>
            <person name="de Jong P.J."/>
            <person name="Jurka J."/>
            <person name="Kapitonov V.V."/>
            <person name="Kohara Y."/>
            <person name="Kuroki Y."/>
            <person name="Lindquist E."/>
            <person name="Lucas S."/>
            <person name="Osoegawa K."/>
            <person name="Pennacchio L.A."/>
            <person name="Salamov A.A."/>
            <person name="Satou Y."/>
            <person name="Sauka-Spengler T."/>
            <person name="Schmutz J."/>
            <person name="Shin-I T."/>
            <person name="Toyoda A."/>
            <person name="Bronner-Fraser M."/>
            <person name="Fujiyama A."/>
            <person name="Holland L.Z."/>
            <person name="Holland P.W.H."/>
            <person name="Satoh N."/>
            <person name="Rokhsar D.S."/>
        </authorList>
    </citation>
    <scope>NUCLEOTIDE SEQUENCE [LARGE SCALE GENOMIC DNA]</scope>
    <source>
        <strain evidence="4">S238N-H82</strain>
        <tissue evidence="4">Testes</tissue>
    </source>
</reference>
<dbReference type="InterPro" id="IPR050541">
    <property type="entry name" value="LRR_TM_domain-containing"/>
</dbReference>
<dbReference type="Gene3D" id="3.80.10.10">
    <property type="entry name" value="Ribonuclease Inhibitor"/>
    <property type="match status" value="1"/>
</dbReference>
<accession>C3Z1A2</accession>
<evidence type="ECO:0000256" key="2">
    <source>
        <dbReference type="ARBA" id="ARBA00022737"/>
    </source>
</evidence>
<dbReference type="STRING" id="7739.C3Z1A2"/>
<dbReference type="InterPro" id="IPR032675">
    <property type="entry name" value="LRR_dom_sf"/>
</dbReference>
<dbReference type="InParanoid" id="C3Z1A2"/>
<evidence type="ECO:0000313" key="4">
    <source>
        <dbReference type="EMBL" id="EEN53801.1"/>
    </source>
</evidence>
<evidence type="ECO:0000256" key="1">
    <source>
        <dbReference type="ARBA" id="ARBA00022614"/>
    </source>
</evidence>
<dbReference type="PROSITE" id="PS51450">
    <property type="entry name" value="LRR"/>
    <property type="match status" value="1"/>
</dbReference>
<dbReference type="SMART" id="SM00369">
    <property type="entry name" value="LRR_TYP"/>
    <property type="match status" value="2"/>
</dbReference>
<dbReference type="EMBL" id="GG666571">
    <property type="protein sequence ID" value="EEN53801.1"/>
    <property type="molecule type" value="Genomic_DNA"/>
</dbReference>
<evidence type="ECO:0000313" key="3">
    <source>
        <dbReference type="EMBL" id="EEN42696.1"/>
    </source>
</evidence>
<proteinExistence type="predicted"/>